<dbReference type="Proteomes" id="UP000887159">
    <property type="component" value="Unassembled WGS sequence"/>
</dbReference>
<dbReference type="EMBL" id="BMAU01021335">
    <property type="protein sequence ID" value="GFY15705.1"/>
    <property type="molecule type" value="Genomic_DNA"/>
</dbReference>
<reference evidence="2" key="1">
    <citation type="submission" date="2020-08" db="EMBL/GenBank/DDBJ databases">
        <title>Multicomponent nature underlies the extraordinary mechanical properties of spider dragline silk.</title>
        <authorList>
            <person name="Kono N."/>
            <person name="Nakamura H."/>
            <person name="Mori M."/>
            <person name="Yoshida Y."/>
            <person name="Ohtoshi R."/>
            <person name="Malay A.D."/>
            <person name="Moran D.A.P."/>
            <person name="Tomita M."/>
            <person name="Numata K."/>
            <person name="Arakawa K."/>
        </authorList>
    </citation>
    <scope>NUCLEOTIDE SEQUENCE</scope>
</reference>
<protein>
    <submittedName>
        <fullName evidence="2">Uncharacterized protein</fullName>
    </submittedName>
</protein>
<feature type="compositionally biased region" description="Polar residues" evidence="1">
    <location>
        <begin position="195"/>
        <end position="213"/>
    </location>
</feature>
<feature type="region of interest" description="Disordered" evidence="1">
    <location>
        <begin position="194"/>
        <end position="213"/>
    </location>
</feature>
<sequence length="230" mass="26370">MQESLNKISVWCKKRKLATSPEKSSLINLSRKRSTIPPLLKICDKPIPEVKRLKILALSSPKIGTRSDHLLNIINATIRSIFDYGSQLFSFSSNSNRQKLEPIYNAALRLALGLPRNTPLDLLRAESMNGSINTRHNWSLDIFGHWNAKRSSVPYLTYWALNVGWPAFEMVFPYWWTWKETVGGANWRFRRSQKKSSPNSCKQTRSSSAIGRQESVSENSIHCAWCRECN</sequence>
<name>A0A8X6SQR2_TRICX</name>
<accession>A0A8X6SQR2</accession>
<gene>
    <name evidence="2" type="ORF">TNCV_1283501</name>
</gene>
<proteinExistence type="predicted"/>
<evidence type="ECO:0000313" key="2">
    <source>
        <dbReference type="EMBL" id="GFY15705.1"/>
    </source>
</evidence>
<evidence type="ECO:0000256" key="1">
    <source>
        <dbReference type="SAM" id="MobiDB-lite"/>
    </source>
</evidence>
<dbReference type="AlphaFoldDB" id="A0A8X6SQR2"/>
<comment type="caution">
    <text evidence="2">The sequence shown here is derived from an EMBL/GenBank/DDBJ whole genome shotgun (WGS) entry which is preliminary data.</text>
</comment>
<organism evidence="2 3">
    <name type="scientific">Trichonephila clavipes</name>
    <name type="common">Golden silk orbweaver</name>
    <name type="synonym">Nephila clavipes</name>
    <dbReference type="NCBI Taxonomy" id="2585209"/>
    <lineage>
        <taxon>Eukaryota</taxon>
        <taxon>Metazoa</taxon>
        <taxon>Ecdysozoa</taxon>
        <taxon>Arthropoda</taxon>
        <taxon>Chelicerata</taxon>
        <taxon>Arachnida</taxon>
        <taxon>Araneae</taxon>
        <taxon>Araneomorphae</taxon>
        <taxon>Entelegynae</taxon>
        <taxon>Araneoidea</taxon>
        <taxon>Nephilidae</taxon>
        <taxon>Trichonephila</taxon>
    </lineage>
</organism>
<evidence type="ECO:0000313" key="3">
    <source>
        <dbReference type="Proteomes" id="UP000887159"/>
    </source>
</evidence>
<keyword evidence="3" id="KW-1185">Reference proteome</keyword>